<evidence type="ECO:0000313" key="3">
    <source>
        <dbReference type="Proteomes" id="UP000005496"/>
    </source>
</evidence>
<name>D6SK27_9BACT</name>
<evidence type="ECO:0000256" key="1">
    <source>
        <dbReference type="SAM" id="Phobius"/>
    </source>
</evidence>
<feature type="transmembrane region" description="Helical" evidence="1">
    <location>
        <begin position="21"/>
        <end position="42"/>
    </location>
</feature>
<accession>D6SK27</accession>
<dbReference type="EMBL" id="ACJN02000001">
    <property type="protein sequence ID" value="EFI36230.1"/>
    <property type="molecule type" value="Genomic_DNA"/>
</dbReference>
<dbReference type="eggNOG" id="COG4966">
    <property type="taxonomic scope" value="Bacteria"/>
</dbReference>
<dbReference type="Proteomes" id="UP000005496">
    <property type="component" value="Unassembled WGS sequence"/>
</dbReference>
<proteinExistence type="predicted"/>
<dbReference type="AlphaFoldDB" id="D6SK27"/>
<dbReference type="Pfam" id="PF07963">
    <property type="entry name" value="N_methyl"/>
    <property type="match status" value="1"/>
</dbReference>
<evidence type="ECO:0008006" key="4">
    <source>
        <dbReference type="Google" id="ProtNLM"/>
    </source>
</evidence>
<keyword evidence="1" id="KW-1133">Transmembrane helix</keyword>
<dbReference type="InterPro" id="IPR012902">
    <property type="entry name" value="N_methyl_site"/>
</dbReference>
<comment type="caution">
    <text evidence="2">The sequence shown here is derived from an EMBL/GenBank/DDBJ whole genome shotgun (WGS) entry which is preliminary data.</text>
</comment>
<keyword evidence="1" id="KW-0472">Membrane</keyword>
<sequence>MKDQCKIMKIDKNIFRWHSNGLTLIELLIVLVVMSLIMGGLVSTFISHSRISAAEAARMEVQQNMRVSVDRLKHVLRHAGFGCYASFAQGLVMSGDDPEGDTINISTFIDDDTKSNQFESDSVIIVYGFKVLGKVAEVLNDDEINLNKKPSPSITTQNDFKQYLSFFPGLAGNSFYEVYNVSDKDITFTSDLPISEEDLQHHDVEVYMVSPARIFIKDNNLQVQIFAYQRTAVDREQHWIVAENIEDISFQYYENGTWHDDDSTIGDMNNIRKIRFSLQGRSKEKVNGEYVRMESHGEVTLRNVF</sequence>
<gene>
    <name evidence="2" type="ORF">Dthio_PD3687</name>
</gene>
<dbReference type="NCBIfam" id="TIGR02532">
    <property type="entry name" value="IV_pilin_GFxxxE"/>
    <property type="match status" value="1"/>
</dbReference>
<keyword evidence="3" id="KW-1185">Reference proteome</keyword>
<protein>
    <recommendedName>
        <fullName evidence="4">Prepilin-type N-terminal cleavage/methylation domain-containing protein</fullName>
    </recommendedName>
</protein>
<reference evidence="2" key="1">
    <citation type="submission" date="2010-05" db="EMBL/GenBank/DDBJ databases">
        <title>The draft genome of Desulfonatronospira thiodismutans ASO3-1.</title>
        <authorList>
            <consortium name="US DOE Joint Genome Institute (JGI-PGF)"/>
            <person name="Lucas S."/>
            <person name="Copeland A."/>
            <person name="Lapidus A."/>
            <person name="Cheng J.-F."/>
            <person name="Bruce D."/>
            <person name="Goodwin L."/>
            <person name="Pitluck S."/>
            <person name="Chertkov O."/>
            <person name="Brettin T."/>
            <person name="Detter J.C."/>
            <person name="Han C."/>
            <person name="Land M.L."/>
            <person name="Hauser L."/>
            <person name="Kyrpides N."/>
            <person name="Mikhailova N."/>
            <person name="Muyzer G."/>
            <person name="Woyke T."/>
        </authorList>
    </citation>
    <scope>NUCLEOTIDE SEQUENCE [LARGE SCALE GENOMIC DNA]</scope>
    <source>
        <strain evidence="2">ASO3-1</strain>
    </source>
</reference>
<keyword evidence="1" id="KW-0812">Transmembrane</keyword>
<organism evidence="2 3">
    <name type="scientific">Desulfonatronospira thiodismutans ASO3-1</name>
    <dbReference type="NCBI Taxonomy" id="555779"/>
    <lineage>
        <taxon>Bacteria</taxon>
        <taxon>Pseudomonadati</taxon>
        <taxon>Thermodesulfobacteriota</taxon>
        <taxon>Desulfovibrionia</taxon>
        <taxon>Desulfovibrionales</taxon>
        <taxon>Desulfonatronovibrionaceae</taxon>
        <taxon>Desulfonatronospira</taxon>
    </lineage>
</organism>
<evidence type="ECO:0000313" key="2">
    <source>
        <dbReference type="EMBL" id="EFI36230.1"/>
    </source>
</evidence>